<proteinExistence type="predicted"/>
<reference evidence="2" key="1">
    <citation type="submission" date="2018-05" db="EMBL/GenBank/DDBJ databases">
        <authorList>
            <person name="Lanie J.A."/>
            <person name="Ng W.-L."/>
            <person name="Kazmierczak K.M."/>
            <person name="Andrzejewski T.M."/>
            <person name="Davidsen T.M."/>
            <person name="Wayne K.J."/>
            <person name="Tettelin H."/>
            <person name="Glass J.I."/>
            <person name="Rusch D."/>
            <person name="Podicherti R."/>
            <person name="Tsui H.-C.T."/>
            <person name="Winkler M.E."/>
        </authorList>
    </citation>
    <scope>NUCLEOTIDE SEQUENCE</scope>
</reference>
<sequence length="72" mass="8124">MSQFFSMDSGDRWYLLAITIFSVLAFMPWARTVEVGGMALFGWLMAILMIFSPAIALAQLFIRRKRGENSGS</sequence>
<feature type="transmembrane region" description="Helical" evidence="1">
    <location>
        <begin position="12"/>
        <end position="29"/>
    </location>
</feature>
<gene>
    <name evidence="2" type="ORF">METZ01_LOCUS125112</name>
</gene>
<evidence type="ECO:0000256" key="1">
    <source>
        <dbReference type="SAM" id="Phobius"/>
    </source>
</evidence>
<accession>A0A381Y5F7</accession>
<keyword evidence="1" id="KW-0472">Membrane</keyword>
<protein>
    <submittedName>
        <fullName evidence="2">Uncharacterized protein</fullName>
    </submittedName>
</protein>
<keyword evidence="1" id="KW-0812">Transmembrane</keyword>
<organism evidence="2">
    <name type="scientific">marine metagenome</name>
    <dbReference type="NCBI Taxonomy" id="408172"/>
    <lineage>
        <taxon>unclassified sequences</taxon>
        <taxon>metagenomes</taxon>
        <taxon>ecological metagenomes</taxon>
    </lineage>
</organism>
<name>A0A381Y5F7_9ZZZZ</name>
<feature type="transmembrane region" description="Helical" evidence="1">
    <location>
        <begin position="41"/>
        <end position="62"/>
    </location>
</feature>
<dbReference type="EMBL" id="UINC01017432">
    <property type="protein sequence ID" value="SVA72258.1"/>
    <property type="molecule type" value="Genomic_DNA"/>
</dbReference>
<evidence type="ECO:0000313" key="2">
    <source>
        <dbReference type="EMBL" id="SVA72258.1"/>
    </source>
</evidence>
<keyword evidence="1" id="KW-1133">Transmembrane helix</keyword>
<dbReference type="AlphaFoldDB" id="A0A381Y5F7"/>